<reference evidence="3 5" key="3">
    <citation type="submission" date="2014-11" db="EMBL/GenBank/DDBJ databases">
        <authorList>
            <person name="Wibberg Daniel"/>
        </authorList>
    </citation>
    <scope>NUCLEOTIDE SEQUENCE [LARGE SCALE GENOMIC DNA]</scope>
    <source>
        <strain evidence="3">Rhizoctonia solani AG1-IB 7/3/14</strain>
    </source>
</reference>
<reference evidence="2" key="1">
    <citation type="submission" date="2012-10" db="EMBL/GenBank/DDBJ databases">
        <authorList>
            <person name="Jelonek L."/>
        </authorList>
    </citation>
    <scope>NUCLEOTIDE SEQUENCE</scope>
    <source>
        <strain evidence="2">Isolate 7/3/14</strain>
    </source>
</reference>
<name>M5BWN6_THACB</name>
<evidence type="ECO:0000313" key="2">
    <source>
        <dbReference type="EMBL" id="CCO31571.1"/>
    </source>
</evidence>
<evidence type="ECO:0000313" key="4">
    <source>
        <dbReference type="Proteomes" id="UP000012065"/>
    </source>
</evidence>
<sequence length="138" mass="15658">MEQNTAWEHKAESGRVKQAKTSARKANTTQRLAAVNILSEVNLEQLLSLKLVDLDAQIDKLREAGDREIPPKSRIGKKQAKAEEILKALSRRQVQMLGKDVDNRNKEMSYDDAEMSDARSEESQDGDIGMDIDPEWEY</sequence>
<dbReference type="Proteomes" id="UP000059188">
    <property type="component" value="Unassembled WGS sequence"/>
</dbReference>
<protein>
    <submittedName>
        <fullName evidence="2">Uncharacterized protein</fullName>
    </submittedName>
</protein>
<dbReference type="Proteomes" id="UP000012065">
    <property type="component" value="Unassembled WGS sequence"/>
</dbReference>
<feature type="region of interest" description="Disordered" evidence="1">
    <location>
        <begin position="96"/>
        <end position="138"/>
    </location>
</feature>
<feature type="compositionally biased region" description="Acidic residues" evidence="1">
    <location>
        <begin position="123"/>
        <end position="138"/>
    </location>
</feature>
<evidence type="ECO:0000256" key="1">
    <source>
        <dbReference type="SAM" id="MobiDB-lite"/>
    </source>
</evidence>
<proteinExistence type="predicted"/>
<evidence type="ECO:0000313" key="3">
    <source>
        <dbReference type="EMBL" id="CEL63978.1"/>
    </source>
</evidence>
<dbReference type="EMBL" id="CAOJ01008404">
    <property type="protein sequence ID" value="CCO31571.1"/>
    <property type="molecule type" value="Genomic_DNA"/>
</dbReference>
<accession>M5BWN6</accession>
<dbReference type="EMBL" id="LN679191">
    <property type="protein sequence ID" value="CEL63978.1"/>
    <property type="molecule type" value="Genomic_DNA"/>
</dbReference>
<reference evidence="2 4" key="2">
    <citation type="journal article" date="2013" name="J. Biotechnol.">
        <title>Establishment and interpretation of the genome sequence of the phytopathogenic fungus Rhizoctonia solani AG1-IB isolate 7/3/14.</title>
        <authorList>
            <person name="Wibberg D.W."/>
            <person name="Jelonek L.J."/>
            <person name="Rupp O.R."/>
            <person name="Hennig M.H."/>
            <person name="Eikmeyer F.E."/>
            <person name="Goesmann A.G."/>
            <person name="Hartmann A.H."/>
            <person name="Borriss R.B."/>
            <person name="Grosch R.G."/>
            <person name="Puehler A.P."/>
            <person name="Schlueter A.S."/>
        </authorList>
    </citation>
    <scope>NUCLEOTIDE SEQUENCE [LARGE SCALE GENOMIC DNA]</scope>
    <source>
        <strain evidence="4">AG1-IB / isolate 7/3/14</strain>
        <strain evidence="2">Isolate 7/3/14</strain>
    </source>
</reference>
<dbReference type="HOGENOM" id="CLU_1856679_0_0_1"/>
<feature type="region of interest" description="Disordered" evidence="1">
    <location>
        <begin position="1"/>
        <end position="27"/>
    </location>
</feature>
<organism evidence="2 4">
    <name type="scientific">Thanatephorus cucumeris (strain AG1-IB / isolate 7/3/14)</name>
    <name type="common">Lettuce bottom rot fungus</name>
    <name type="synonym">Rhizoctonia solani</name>
    <dbReference type="NCBI Taxonomy" id="1108050"/>
    <lineage>
        <taxon>Eukaryota</taxon>
        <taxon>Fungi</taxon>
        <taxon>Dikarya</taxon>
        <taxon>Basidiomycota</taxon>
        <taxon>Agaricomycotina</taxon>
        <taxon>Agaricomycetes</taxon>
        <taxon>Cantharellales</taxon>
        <taxon>Ceratobasidiaceae</taxon>
        <taxon>Rhizoctonia</taxon>
        <taxon>Rhizoctonia solani AG-1</taxon>
    </lineage>
</organism>
<feature type="compositionally biased region" description="Basic and acidic residues" evidence="1">
    <location>
        <begin position="99"/>
        <end position="109"/>
    </location>
</feature>
<dbReference type="AlphaFoldDB" id="M5BWN6"/>
<evidence type="ECO:0000313" key="5">
    <source>
        <dbReference type="Proteomes" id="UP000059188"/>
    </source>
</evidence>
<keyword evidence="5" id="KW-1185">Reference proteome</keyword>
<gene>
    <name evidence="2" type="ORF">BN14_05617</name>
    <name evidence="3" type="ORF">RSOLAG1IB_10961</name>
</gene>